<name>A0ABY4C6X2_9BACT</name>
<evidence type="ECO:0000256" key="1">
    <source>
        <dbReference type="SAM" id="SignalP"/>
    </source>
</evidence>
<dbReference type="NCBIfam" id="NF003842">
    <property type="entry name" value="PRK05421.1-4"/>
    <property type="match status" value="1"/>
</dbReference>
<keyword evidence="3" id="KW-0255">Endonuclease</keyword>
<dbReference type="RefSeq" id="WP_243536876.1">
    <property type="nucleotide sequence ID" value="NZ_CP093442.1"/>
</dbReference>
<keyword evidence="3" id="KW-0540">Nuclease</keyword>
<feature type="domain" description="Endonuclease/exonuclease/phosphatase" evidence="2">
    <location>
        <begin position="51"/>
        <end position="256"/>
    </location>
</feature>
<feature type="signal peptide" evidence="1">
    <location>
        <begin position="1"/>
        <end position="20"/>
    </location>
</feature>
<dbReference type="GO" id="GO:0004519">
    <property type="term" value="F:endonuclease activity"/>
    <property type="evidence" value="ECO:0007669"/>
    <property type="project" value="UniProtKB-KW"/>
</dbReference>
<sequence length="266" mass="29984">MMIKGWILCLLLLCCVQSQAKIHIPSDKNVLSEFGTCKPDYLPANFQISVWNIKKGSEGARWARDFTSLVQRSNLVLIQESMLDAFVPAIALNQKGFCWNFATSFIDNDNNPTGVMSGGRIKALSVHYLRSPGREPILNTPKMTLIEEYAIANHPQTLLIANIHALNFVSNETNREHIDQAADYLKKHKGPMIFAGDFNTWNGNRLSATDAIMNYLKLKKVVLKNDSRGRKLDHIYIRGFDTLEAEILNDVDSSDHKPLTAVLRLK</sequence>
<feature type="chain" id="PRO_5047036436" evidence="1">
    <location>
        <begin position="21"/>
        <end position="266"/>
    </location>
</feature>
<evidence type="ECO:0000313" key="3">
    <source>
        <dbReference type="EMBL" id="UOF00702.1"/>
    </source>
</evidence>
<evidence type="ECO:0000259" key="2">
    <source>
        <dbReference type="Pfam" id="PF03372"/>
    </source>
</evidence>
<evidence type="ECO:0000313" key="4">
    <source>
        <dbReference type="Proteomes" id="UP000830116"/>
    </source>
</evidence>
<organism evidence="3 4">
    <name type="scientific">Bdellovibrio reynosensis</name>
    <dbReference type="NCBI Taxonomy" id="2835041"/>
    <lineage>
        <taxon>Bacteria</taxon>
        <taxon>Pseudomonadati</taxon>
        <taxon>Bdellovibrionota</taxon>
        <taxon>Bdellovibrionia</taxon>
        <taxon>Bdellovibrionales</taxon>
        <taxon>Pseudobdellovibrionaceae</taxon>
        <taxon>Bdellovibrio</taxon>
    </lineage>
</organism>
<dbReference type="Pfam" id="PF03372">
    <property type="entry name" value="Exo_endo_phos"/>
    <property type="match status" value="1"/>
</dbReference>
<gene>
    <name evidence="3" type="ORF">MNR06_13450</name>
</gene>
<accession>A0ABY4C6X2</accession>
<dbReference type="InterPro" id="IPR005135">
    <property type="entry name" value="Endo/exonuclease/phosphatase"/>
</dbReference>
<dbReference type="Gene3D" id="3.60.10.10">
    <property type="entry name" value="Endonuclease/exonuclease/phosphatase"/>
    <property type="match status" value="1"/>
</dbReference>
<proteinExistence type="predicted"/>
<protein>
    <submittedName>
        <fullName evidence="3">Endonuclease/exonuclease/phosphatase family protein</fullName>
    </submittedName>
</protein>
<keyword evidence="3" id="KW-0378">Hydrolase</keyword>
<dbReference type="InterPro" id="IPR036691">
    <property type="entry name" value="Endo/exonu/phosph_ase_sf"/>
</dbReference>
<dbReference type="Proteomes" id="UP000830116">
    <property type="component" value="Chromosome"/>
</dbReference>
<reference evidence="3" key="1">
    <citation type="submission" date="2022-03" db="EMBL/GenBank/DDBJ databases">
        <title>Genome Identification and Characterization of new species Bdellovibrio reynosense LBG001 sp. nov. from a Mexico soil sample.</title>
        <authorList>
            <person name="Camilli A."/>
            <person name="Ajao Y."/>
            <person name="Guo X."/>
        </authorList>
    </citation>
    <scope>NUCLEOTIDE SEQUENCE</scope>
    <source>
        <strain evidence="3">LBG001</strain>
    </source>
</reference>
<keyword evidence="4" id="KW-1185">Reference proteome</keyword>
<dbReference type="EMBL" id="CP093442">
    <property type="protein sequence ID" value="UOF00702.1"/>
    <property type="molecule type" value="Genomic_DNA"/>
</dbReference>
<keyword evidence="1" id="KW-0732">Signal</keyword>
<dbReference type="SUPFAM" id="SSF56219">
    <property type="entry name" value="DNase I-like"/>
    <property type="match status" value="1"/>
</dbReference>